<organism evidence="1 2">
    <name type="scientific">Rhodocytophaga rosea</name>
    <dbReference type="NCBI Taxonomy" id="2704465"/>
    <lineage>
        <taxon>Bacteria</taxon>
        <taxon>Pseudomonadati</taxon>
        <taxon>Bacteroidota</taxon>
        <taxon>Cytophagia</taxon>
        <taxon>Cytophagales</taxon>
        <taxon>Rhodocytophagaceae</taxon>
        <taxon>Rhodocytophaga</taxon>
    </lineage>
</organism>
<dbReference type="AlphaFoldDB" id="A0A6C0GN95"/>
<keyword evidence="2" id="KW-1185">Reference proteome</keyword>
<name>A0A6C0GN95_9BACT</name>
<dbReference type="EMBL" id="CP048222">
    <property type="protein sequence ID" value="QHT69506.1"/>
    <property type="molecule type" value="Genomic_DNA"/>
</dbReference>
<dbReference type="RefSeq" id="WP_162445495.1">
    <property type="nucleotide sequence ID" value="NZ_CP048222.1"/>
</dbReference>
<protein>
    <submittedName>
        <fullName evidence="1">Uncharacterized protein</fullName>
    </submittedName>
</protein>
<evidence type="ECO:0000313" key="2">
    <source>
        <dbReference type="Proteomes" id="UP000480178"/>
    </source>
</evidence>
<accession>A0A6C0GN95</accession>
<dbReference type="Proteomes" id="UP000480178">
    <property type="component" value="Chromosome"/>
</dbReference>
<dbReference type="KEGG" id="rhoz:GXP67_24095"/>
<gene>
    <name evidence="1" type="ORF">GXP67_24095</name>
</gene>
<reference evidence="1 2" key="1">
    <citation type="submission" date="2020-01" db="EMBL/GenBank/DDBJ databases">
        <authorList>
            <person name="Kim M.K."/>
        </authorList>
    </citation>
    <scope>NUCLEOTIDE SEQUENCE [LARGE SCALE GENOMIC DNA]</scope>
    <source>
        <strain evidence="1 2">172606-1</strain>
    </source>
</reference>
<sequence>MAKRRNLNGLPNILTQSYFSAMCYYDKGFMADWIILMANSKGIRDVEIDIFREEVKPIELQVLPMLYYLPKMREIIIKTLESTGFEKDFITEAVFDIYVSQKYRALRLLTCQCTIQDKEGHRYIGKIYTEDAYEIK</sequence>
<evidence type="ECO:0000313" key="1">
    <source>
        <dbReference type="EMBL" id="QHT69506.1"/>
    </source>
</evidence>
<proteinExistence type="predicted"/>